<feature type="transmembrane region" description="Helical" evidence="1">
    <location>
        <begin position="6"/>
        <end position="30"/>
    </location>
</feature>
<evidence type="ECO:0000256" key="1">
    <source>
        <dbReference type="SAM" id="Phobius"/>
    </source>
</evidence>
<dbReference type="EMBL" id="NRGR01000021">
    <property type="protein sequence ID" value="PCC38528.1"/>
    <property type="molecule type" value="Genomic_DNA"/>
</dbReference>
<evidence type="ECO:0000313" key="2">
    <source>
        <dbReference type="EMBL" id="PCC38528.1"/>
    </source>
</evidence>
<feature type="transmembrane region" description="Helical" evidence="1">
    <location>
        <begin position="37"/>
        <end position="56"/>
    </location>
</feature>
<dbReference type="RefSeq" id="WP_096197441.1">
    <property type="nucleotide sequence ID" value="NZ_NRGR01000021.1"/>
</dbReference>
<keyword evidence="1" id="KW-0472">Membrane</keyword>
<organism evidence="2 3">
    <name type="scientific">Brachybacterium alimentarium</name>
    <dbReference type="NCBI Taxonomy" id="47845"/>
    <lineage>
        <taxon>Bacteria</taxon>
        <taxon>Bacillati</taxon>
        <taxon>Actinomycetota</taxon>
        <taxon>Actinomycetes</taxon>
        <taxon>Micrococcales</taxon>
        <taxon>Dermabacteraceae</taxon>
        <taxon>Brachybacterium</taxon>
    </lineage>
</organism>
<feature type="transmembrane region" description="Helical" evidence="1">
    <location>
        <begin position="201"/>
        <end position="225"/>
    </location>
</feature>
<gene>
    <name evidence="2" type="ORF">CIK66_13165</name>
</gene>
<dbReference type="Pfam" id="PF11139">
    <property type="entry name" value="SfLAP"/>
    <property type="match status" value="1"/>
</dbReference>
<feature type="transmembrane region" description="Helical" evidence="1">
    <location>
        <begin position="156"/>
        <end position="180"/>
    </location>
</feature>
<name>A0A2A3YGZ3_9MICO</name>
<reference evidence="2 3" key="1">
    <citation type="journal article" date="2017" name="Elife">
        <title>Extensive horizontal gene transfer in cheese-associated bacteria.</title>
        <authorList>
            <person name="Bonham K.S."/>
            <person name="Wolfe B.E."/>
            <person name="Dutton R.J."/>
        </authorList>
    </citation>
    <scope>NUCLEOTIDE SEQUENCE [LARGE SCALE GENOMIC DNA]</scope>
    <source>
        <strain evidence="2 3">341_9</strain>
    </source>
</reference>
<evidence type="ECO:0000313" key="3">
    <source>
        <dbReference type="Proteomes" id="UP000218598"/>
    </source>
</evidence>
<accession>A0A2A3YGZ3</accession>
<dbReference type="Proteomes" id="UP000218598">
    <property type="component" value="Unassembled WGS sequence"/>
</dbReference>
<keyword evidence="3" id="KW-1185">Reference proteome</keyword>
<comment type="caution">
    <text evidence="2">The sequence shown here is derived from an EMBL/GenBank/DDBJ whole genome shotgun (WGS) entry which is preliminary data.</text>
</comment>
<dbReference type="AlphaFoldDB" id="A0A2A3YGZ3"/>
<protein>
    <recommendedName>
        <fullName evidence="4">Sap-like sulfolipid-1-addressing protein</fullName>
    </recommendedName>
</protein>
<proteinExistence type="predicted"/>
<keyword evidence="1" id="KW-1133">Transmembrane helix</keyword>
<evidence type="ECO:0008006" key="4">
    <source>
        <dbReference type="Google" id="ProtNLM"/>
    </source>
</evidence>
<dbReference type="OrthoDB" id="4792565at2"/>
<keyword evidence="1" id="KW-0812">Transmembrane</keyword>
<feature type="transmembrane region" description="Helical" evidence="1">
    <location>
        <begin position="76"/>
        <end position="97"/>
    </location>
</feature>
<dbReference type="InterPro" id="IPR021315">
    <property type="entry name" value="Gap/Sap"/>
</dbReference>
<sequence>MTLSGTLAFLGLAVLTMDVLGGVIATGVLLRGGRLRHLLTFWAGYTVVIVVATLVLHPLLDVLGRWLHPILHSNGAIGSVEVVAGLALGGFAVHQWRSARRPPLPREGPARRSSPARLALWPMLTAGVAFSATALADPAFTIAVGMAAQEEVLALRIGLLVLWNLVYQAPLVTLTVIAAIGKHERIVRRMADWFAARRRPLQSALAVVLALIALVVLSDGVLSLLGGHVPWLRQLLSLR</sequence>
<feature type="transmembrane region" description="Helical" evidence="1">
    <location>
        <begin position="118"/>
        <end position="136"/>
    </location>
</feature>